<evidence type="ECO:0000313" key="8">
    <source>
        <dbReference type="Proteomes" id="UP000765509"/>
    </source>
</evidence>
<keyword evidence="3" id="KW-0677">Repeat</keyword>
<gene>
    <name evidence="7" type="ORF">O181_038262</name>
</gene>
<dbReference type="EMBL" id="AVOT02014771">
    <property type="protein sequence ID" value="MBW0498547.1"/>
    <property type="molecule type" value="Genomic_DNA"/>
</dbReference>
<feature type="compositionally biased region" description="Low complexity" evidence="6">
    <location>
        <begin position="11"/>
        <end position="22"/>
    </location>
</feature>
<dbReference type="InterPro" id="IPR032675">
    <property type="entry name" value="LRR_dom_sf"/>
</dbReference>
<dbReference type="Pfam" id="PF13855">
    <property type="entry name" value="LRR_8"/>
    <property type="match status" value="1"/>
</dbReference>
<evidence type="ECO:0000256" key="6">
    <source>
        <dbReference type="SAM" id="MobiDB-lite"/>
    </source>
</evidence>
<evidence type="ECO:0000256" key="1">
    <source>
        <dbReference type="ARBA" id="ARBA00004123"/>
    </source>
</evidence>
<evidence type="ECO:0008006" key="9">
    <source>
        <dbReference type="Google" id="ProtNLM"/>
    </source>
</evidence>
<comment type="similarity">
    <text evidence="5">Belongs to the SDS22 family.</text>
</comment>
<protein>
    <recommendedName>
        <fullName evidence="9">Protein phosphatase 1 regulatory subunit 7</fullName>
    </recommendedName>
</protein>
<dbReference type="SMART" id="SM00369">
    <property type="entry name" value="LRR_TYP"/>
    <property type="match status" value="6"/>
</dbReference>
<proteinExistence type="inferred from homology"/>
<accession>A0A9Q3DAL1</accession>
<dbReference type="PROSITE" id="PS51450">
    <property type="entry name" value="LRR"/>
    <property type="match status" value="8"/>
</dbReference>
<feature type="region of interest" description="Disordered" evidence="6">
    <location>
        <begin position="1"/>
        <end position="35"/>
    </location>
</feature>
<dbReference type="PANTHER" id="PTHR45973:SF23">
    <property type="entry name" value="PROTEIN PHOSPHATASE 1 REGULATORY SUBUNIT 7"/>
    <property type="match status" value="1"/>
</dbReference>
<evidence type="ECO:0000256" key="2">
    <source>
        <dbReference type="ARBA" id="ARBA00022614"/>
    </source>
</evidence>
<dbReference type="OrthoDB" id="266138at2759"/>
<dbReference type="InterPro" id="IPR050576">
    <property type="entry name" value="Cilia_flagella_integrity"/>
</dbReference>
<comment type="caution">
    <text evidence="7">The sequence shown here is derived from an EMBL/GenBank/DDBJ whole genome shotgun (WGS) entry which is preliminary data.</text>
</comment>
<dbReference type="AlphaFoldDB" id="A0A9Q3DAL1"/>
<dbReference type="SUPFAM" id="SSF52058">
    <property type="entry name" value="L domain-like"/>
    <property type="match status" value="1"/>
</dbReference>
<evidence type="ECO:0000256" key="3">
    <source>
        <dbReference type="ARBA" id="ARBA00022737"/>
    </source>
</evidence>
<dbReference type="Pfam" id="PF14580">
    <property type="entry name" value="LRR_9"/>
    <property type="match status" value="1"/>
</dbReference>
<reference evidence="7" key="1">
    <citation type="submission" date="2021-03" db="EMBL/GenBank/DDBJ databases">
        <title>Draft genome sequence of rust myrtle Austropuccinia psidii MF-1, a brazilian biotype.</title>
        <authorList>
            <person name="Quecine M.C."/>
            <person name="Pachon D.M.R."/>
            <person name="Bonatelli M.L."/>
            <person name="Correr F.H."/>
            <person name="Franceschini L.M."/>
            <person name="Leite T.F."/>
            <person name="Margarido G.R.A."/>
            <person name="Almeida C.A."/>
            <person name="Ferrarezi J.A."/>
            <person name="Labate C.A."/>
        </authorList>
    </citation>
    <scope>NUCLEOTIDE SEQUENCE</scope>
    <source>
        <strain evidence="7">MF-1</strain>
    </source>
</reference>
<dbReference type="InterPro" id="IPR003591">
    <property type="entry name" value="Leu-rich_rpt_typical-subtyp"/>
</dbReference>
<feature type="compositionally biased region" description="Basic and acidic residues" evidence="6">
    <location>
        <begin position="25"/>
        <end position="35"/>
    </location>
</feature>
<dbReference type="Gene3D" id="3.80.10.10">
    <property type="entry name" value="Ribonuclease Inhibitor"/>
    <property type="match status" value="4"/>
</dbReference>
<dbReference type="PANTHER" id="PTHR45973">
    <property type="entry name" value="PROTEIN PHOSPHATASE 1 REGULATORY SUBUNIT SDS22-RELATED"/>
    <property type="match status" value="1"/>
</dbReference>
<name>A0A9Q3DAL1_9BASI</name>
<evidence type="ECO:0000256" key="5">
    <source>
        <dbReference type="ARBA" id="ARBA00023460"/>
    </source>
</evidence>
<sequence length="394" mass="44466">MMSSDSINNLPSESASPIPESSTARLDHSSYQEGIEESKRLIEEQAIESSRGELAWSIENQDLINEIKPGTEEIDLSHSRIRTLRGFEQHLVALAPSLKRLNFRQNLINSLQLDQLIDHRSDGSLAKSAQDLSDQKIVPFHPLVHLEELDLYDNQISKIAGLDSLENLKTLDLSFNLIRKIENLDHLKSLKTFYLIQNKISRIEKLDCLCNTLTSLELGSNRIRHITNLSSLTNLTELWLGRNKISKLEGLESLVNLKSLSIQSNRIVKLEGLENLRELEELYISHNGLTKIGDGLLMNKKLKVLDISANQINELNGIEELSCLEELWANNNQLSVAAFNSISPKLSQELMPNLKTVYLEGNPLQTDMGPNYRRKLVLACPQLIQIDATFVKTS</sequence>
<dbReference type="SMART" id="SM00365">
    <property type="entry name" value="LRR_SD22"/>
    <property type="match status" value="9"/>
</dbReference>
<comment type="subcellular location">
    <subcellularLocation>
        <location evidence="1">Nucleus</location>
    </subcellularLocation>
</comment>
<evidence type="ECO:0000256" key="4">
    <source>
        <dbReference type="ARBA" id="ARBA00023242"/>
    </source>
</evidence>
<organism evidence="7 8">
    <name type="scientific">Austropuccinia psidii MF-1</name>
    <dbReference type="NCBI Taxonomy" id="1389203"/>
    <lineage>
        <taxon>Eukaryota</taxon>
        <taxon>Fungi</taxon>
        <taxon>Dikarya</taxon>
        <taxon>Basidiomycota</taxon>
        <taxon>Pucciniomycotina</taxon>
        <taxon>Pucciniomycetes</taxon>
        <taxon>Pucciniales</taxon>
        <taxon>Sphaerophragmiaceae</taxon>
        <taxon>Austropuccinia</taxon>
    </lineage>
</organism>
<keyword evidence="2" id="KW-0433">Leucine-rich repeat</keyword>
<dbReference type="InterPro" id="IPR001611">
    <property type="entry name" value="Leu-rich_rpt"/>
</dbReference>
<keyword evidence="4" id="KW-0539">Nucleus</keyword>
<feature type="compositionally biased region" description="Polar residues" evidence="6">
    <location>
        <begin position="1"/>
        <end position="10"/>
    </location>
</feature>
<keyword evidence="8" id="KW-1185">Reference proteome</keyword>
<evidence type="ECO:0000313" key="7">
    <source>
        <dbReference type="EMBL" id="MBW0498547.1"/>
    </source>
</evidence>
<dbReference type="Proteomes" id="UP000765509">
    <property type="component" value="Unassembled WGS sequence"/>
</dbReference>
<dbReference type="GO" id="GO:0005634">
    <property type="term" value="C:nucleus"/>
    <property type="evidence" value="ECO:0007669"/>
    <property type="project" value="UniProtKB-SubCell"/>
</dbReference>